<dbReference type="Gene3D" id="1.20.58.1120">
    <property type="match status" value="1"/>
</dbReference>
<accession>A0A3B4ANT7</accession>
<dbReference type="GO" id="GO:0005858">
    <property type="term" value="C:axonemal dynein complex"/>
    <property type="evidence" value="ECO:0007669"/>
    <property type="project" value="TreeGrafter"/>
</dbReference>
<reference evidence="1" key="2">
    <citation type="submission" date="2025-09" db="UniProtKB">
        <authorList>
            <consortium name="Ensembl"/>
        </authorList>
    </citation>
    <scope>IDENTIFICATION</scope>
</reference>
<name>A0A3B4ANT7_9GOBI</name>
<dbReference type="PANTHER" id="PTHR46532">
    <property type="entry name" value="MALE FERTILITY FACTOR KL5"/>
    <property type="match status" value="1"/>
</dbReference>
<keyword evidence="2" id="KW-1185">Reference proteome</keyword>
<sequence>FQRFGHYCVNYRYNVGLLGIQMLWTRDAEDALHKAEFDKEVMPATKKKFLNLLSTLIKQTTYDLTKFNRVKFETLVTIHVHQSDIFNDLVKKRIRAASDFEWLKQSRFYFKAFLDKVIVSITNVDFIYQNEFLGCTDRLVITPLTDRLEVKQNEDHFILIVNINRLFGSQVLHNLGSGSGREHGRSPCRASWNW</sequence>
<reference evidence="1" key="1">
    <citation type="submission" date="2025-08" db="UniProtKB">
        <authorList>
            <consortium name="Ensembl"/>
        </authorList>
    </citation>
    <scope>IDENTIFICATION</scope>
</reference>
<dbReference type="GO" id="GO:0045505">
    <property type="term" value="F:dynein intermediate chain binding"/>
    <property type="evidence" value="ECO:0007669"/>
    <property type="project" value="InterPro"/>
</dbReference>
<proteinExistence type="predicted"/>
<organism evidence="1 2">
    <name type="scientific">Periophthalmus magnuspinnatus</name>
    <dbReference type="NCBI Taxonomy" id="409849"/>
    <lineage>
        <taxon>Eukaryota</taxon>
        <taxon>Metazoa</taxon>
        <taxon>Chordata</taxon>
        <taxon>Craniata</taxon>
        <taxon>Vertebrata</taxon>
        <taxon>Euteleostomi</taxon>
        <taxon>Actinopterygii</taxon>
        <taxon>Neopterygii</taxon>
        <taxon>Teleostei</taxon>
        <taxon>Neoteleostei</taxon>
        <taxon>Acanthomorphata</taxon>
        <taxon>Gobiaria</taxon>
        <taxon>Gobiiformes</taxon>
        <taxon>Gobioidei</taxon>
        <taxon>Gobiidae</taxon>
        <taxon>Oxudercinae</taxon>
        <taxon>Periophthalmus</taxon>
    </lineage>
</organism>
<dbReference type="PANTHER" id="PTHR46532:SF11">
    <property type="entry name" value="DYNEIN AXONEMAL HEAVY CHAIN 12"/>
    <property type="match status" value="1"/>
</dbReference>
<dbReference type="Ensembl" id="ENSPMGT00000019236.1">
    <property type="protein sequence ID" value="ENSPMGP00000018031.1"/>
    <property type="gene ID" value="ENSPMGG00000014743.1"/>
</dbReference>
<dbReference type="InterPro" id="IPR026983">
    <property type="entry name" value="DHC"/>
</dbReference>
<evidence type="ECO:0000313" key="2">
    <source>
        <dbReference type="Proteomes" id="UP000261520"/>
    </source>
</evidence>
<dbReference type="GO" id="GO:0051959">
    <property type="term" value="F:dynein light intermediate chain binding"/>
    <property type="evidence" value="ECO:0007669"/>
    <property type="project" value="InterPro"/>
</dbReference>
<protein>
    <submittedName>
        <fullName evidence="1">Uncharacterized protein</fullName>
    </submittedName>
</protein>
<dbReference type="FunFam" id="1.20.58.1120:FF:000004">
    <property type="entry name" value="Dynein axonemal heavy chain 5"/>
    <property type="match status" value="1"/>
</dbReference>
<dbReference type="Proteomes" id="UP000261520">
    <property type="component" value="Unplaced"/>
</dbReference>
<dbReference type="AlphaFoldDB" id="A0A3B4ANT7"/>
<dbReference type="GO" id="GO:0007018">
    <property type="term" value="P:microtubule-based movement"/>
    <property type="evidence" value="ECO:0007669"/>
    <property type="project" value="InterPro"/>
</dbReference>
<dbReference type="STRING" id="409849.ENSPMGP00000018031"/>
<evidence type="ECO:0000313" key="1">
    <source>
        <dbReference type="Ensembl" id="ENSPMGP00000018031.1"/>
    </source>
</evidence>